<evidence type="ECO:0000259" key="7">
    <source>
        <dbReference type="Pfam" id="PF22074"/>
    </source>
</evidence>
<dbReference type="Pfam" id="PF22073">
    <property type="entry name" value="Cep192_D4"/>
    <property type="match status" value="1"/>
</dbReference>
<dbReference type="PANTHER" id="PTHR16029:SF11">
    <property type="entry name" value="CENTROSOMAL PROTEIN OF 192 KDA"/>
    <property type="match status" value="1"/>
</dbReference>
<keyword evidence="9" id="KW-1185">Reference proteome</keyword>
<evidence type="ECO:0000259" key="5">
    <source>
        <dbReference type="Pfam" id="PF22066"/>
    </source>
</evidence>
<feature type="domain" description="Cep192-like" evidence="7">
    <location>
        <begin position="1964"/>
        <end position="2126"/>
    </location>
</feature>
<feature type="compositionally biased region" description="Low complexity" evidence="1">
    <location>
        <begin position="377"/>
        <end position="392"/>
    </location>
</feature>
<feature type="region of interest" description="Disordered" evidence="1">
    <location>
        <begin position="1082"/>
        <end position="1126"/>
    </location>
</feature>
<evidence type="ECO:0000259" key="3">
    <source>
        <dbReference type="Pfam" id="PF22064"/>
    </source>
</evidence>
<dbReference type="Pfam" id="PF22064">
    <property type="entry name" value="Cep192_D2"/>
    <property type="match status" value="1"/>
</dbReference>
<reference evidence="8" key="1">
    <citation type="journal article" date="2023" name="G3 (Bethesda)">
        <title>Whole genome assembly and annotation of the endangered Caribbean coral Acropora cervicornis.</title>
        <authorList>
            <person name="Selwyn J.D."/>
            <person name="Vollmer S.V."/>
        </authorList>
    </citation>
    <scope>NUCLEOTIDE SEQUENCE</scope>
    <source>
        <strain evidence="8">K2</strain>
    </source>
</reference>
<dbReference type="GO" id="GO:0005737">
    <property type="term" value="C:cytoplasm"/>
    <property type="evidence" value="ECO:0007669"/>
    <property type="project" value="TreeGrafter"/>
</dbReference>
<feature type="region of interest" description="Disordered" evidence="1">
    <location>
        <begin position="1313"/>
        <end position="1344"/>
    </location>
</feature>
<dbReference type="Pfam" id="PF22066">
    <property type="entry name" value="Cep192_D8"/>
    <property type="match status" value="1"/>
</dbReference>
<feature type="compositionally biased region" description="Polar residues" evidence="1">
    <location>
        <begin position="868"/>
        <end position="877"/>
    </location>
</feature>
<dbReference type="Pfam" id="PF22060">
    <property type="entry name" value="Cep192_D1"/>
    <property type="match status" value="1"/>
</dbReference>
<name>A0AAD9V3Q0_ACRCE</name>
<evidence type="ECO:0000313" key="9">
    <source>
        <dbReference type="Proteomes" id="UP001249851"/>
    </source>
</evidence>
<dbReference type="InterPro" id="IPR054087">
    <property type="entry name" value="Cep192-like_D7"/>
</dbReference>
<dbReference type="EMBL" id="JARQWQ010000039">
    <property type="protein sequence ID" value="KAK2559595.1"/>
    <property type="molecule type" value="Genomic_DNA"/>
</dbReference>
<sequence length="2491" mass="268591">MAMDLNFSQESFAFSDIAPPSHVSGLGSFSDFDASGCSEVSFADVVPNQDSDGKDEAFFDDRVAPQVTGHPASTGDESLSIGLQGLNANNISEFLEAIHNAESLGIVSSSCGKDLGEDESSLGILQLDNLPDFDANLSSQALKQATQPLERTLIGDDDEEEEEDEIVVNHLVADESLQGNVDPLIGEVTKPSNATPLASRNAMLQVEQLEEERPDTGQDPDTFFSSNQIGANNAVSEVTNEESGSGDGGELIDRVSLTSTISFIQSQTFPESIFSQSFSSSRGLGSGMDSRSESDGQESSDDNTLSILHVTGDGSNGRPGLEGANSDAEDLPAVNGLPLDTSNRLETQGLELRQSAEGVDVLPDVPGDGGGGGDGSSGNNSDADDGGPAASSFLPTHVSYGFSSQALQGDSGLAIPVSQSLATGRGCPVGDVAADTSPVLMPSPELLNRHPGSPYPLHLQASSTPMVMQQHSKEQTQDQTSALESCYLMAHNTVSDSAVHVKQNRLSTTANDVETLNFDLSAADASEADDRDQTMTAGGSPFDIPSAQKTNRDHASLQGETLEPSLAFPNLNADFSSKFSSSVFINGNAAMDDSHLWKGHPRPSTVTGQVSDQKQSTSKLMATGRSCNKEPSTTETSKVPTFGFTGNRNSYENIQDKTLTPRGINSNDNTVKAWDGASSSTLPWPMAGEEENPFEHEGEGELSWQFGGEPQLGNDPFGGELQEQLSWNAADCEFEPQGNALAVLDADEELFNKEHELEMPSQAELSEVSRLRDWTIPDNQYIARPSLLRVVGINDPNDIGEVRISFGAFMAAGSEELGSLSRMSPDRPRPHFGDDKPILTPPPQFGVRPISEPKTPFDPLPQDKKPSDNTLMRTSADGSLKEGEQLSVAVAKQSQTPGVQDQSEGKQTTGEGRNPGHATSKVPDMLQFEMQKLKLDAQCKSDGKTKTRSRSASQSSSQSNSSSGSVKSVVKKNGRPTRQSSKTAVGNTHSKTKEKSHSHKKEMQESQNISRKPPELSRQLSVNMKIFEEFDNHPGRIRSMRRSSFGDSNSTSLEKMTQFIAQAINEDPNEIRKKLTAVEKNRVKLKTKKKQPTSPKVRSESDPATPQFYPLASSSPQAKGSPDRMTFSYSSTENHNVTDSPKMLSSYALDNSVFPSEDGTSVESLTLKELDSNVSTPKWESKPTSPEAGQFVHVIPQFGDTYTVRGAKKAELQGHVPVIDPRRQRTQEIEERLNNSLPQNAECLVEDDKFSYLPIIEQTQSLAPETTLQSFSTSPRQRLHTSDSAVGSMSVSTSQDVSVSRHSWPEVTLAHQEKQTGHPLTDQAQKNMSQGGGSTASTRHVTGVVPSDGVRGLSAMGNLSQGAPSTLPMLGHQTGQFLKQDFSLGHPSPGLAQTSATFGNCSSLSSLYPSNNVNGTIGGPGMIRPTLPGDSFPVQNTGLSQVQPAVYNPPVMPHGLGIYPTHGLNPLGTFHGQVPFVQTVSASMGPKPSSLTPTYAHSFNVNIPHNIANPQVPLHLQSSSSMLPSSFTQSGVAGSMPHHLTPEQQMSSGLLQVKPDFAQGATMPQSTQVIIPGEIKFPQYCCVGVFTETVIPLHNSSSRWMHCEIRSVLSTANGVQVPSTSSAFSFQSKAIIAPHTTENVKVSIEPREAGTFTTQLQVYSFPVVCEMQPVAHSLGPVLSLEVNSSSLHCFGFAEADYSPKTDVVRSPAPSGTKGAALIIHTLTLKGRKDLTSKTEPTIVLLLFQSPKIGLNSTSSTGPAEEYVARLDVEIDSAQQGPTISSVALKAIEGTVRLHTPHKLQTTSSVIPVKNAGNITARVKIKIEGDSQQFYVKPSQLKLIPEEESQVQVTFQPKEANKQVERFMLLSSKPVLCWSGVALGLCQHQKVALKTSSTTPVKLQILIEGNHSDFQIQPTFSSRGTNPEQHQATLEPKKELPVHISFTPSSMGLISSSLVVKSMAGKTTSKVSLGKKNSLKVVVRNSGSRAAFVKAVCYSDIHSLQQYPSTHLKVSPNSFILSERTSKTVLVDFQPLEKDAVKCRFVVNSVAVIAFYTGDEFMRRQYKESFLQNPHHNLSEDKEGSPLTGIDFMATFQDEDKLIEVVRYPKVASWDTLFQGCVSRVLLTLVGSPPSASPAFTQDPNSSVDTVPVAYKPDMKPNIKPDLLISLANEPGNLHKGSDHLRIINFSLRAVEPISANSFTHLPWAGTIYLKCDGMQQVLESSPVQSSENTKSFYSLPSWAAGGTPLSSSNSPPLRIKTKDVTFEKTLAGTVSSSEISLVNTLSSKMSWNLSSVAPAYVKVDEMGNIYRTTYNAFSVVKHSGSIQPQETEKVLVKFQPRHAGIYEQSWDLMASTTVTRSRQKIFLHGQAVEPSEELKENSEDANTASKSKKVTIKEPSRSVKTDKTGLYVAEKVIEFPLTMVGEKSQVKVQVASLKKPFSINSSRFTVSAGRFVRLPVAFTPTEPGHMFEGTLIVTADPDTVLPVKLLGSSSE</sequence>
<feature type="domain" description="Cep192-like" evidence="2">
    <location>
        <begin position="1566"/>
        <end position="1673"/>
    </location>
</feature>
<dbReference type="GO" id="GO:0000242">
    <property type="term" value="C:pericentriolar material"/>
    <property type="evidence" value="ECO:0007669"/>
    <property type="project" value="TreeGrafter"/>
</dbReference>
<reference evidence="8" key="2">
    <citation type="journal article" date="2023" name="Science">
        <title>Genomic signatures of disease resistance in endangered staghorn corals.</title>
        <authorList>
            <person name="Vollmer S.V."/>
            <person name="Selwyn J.D."/>
            <person name="Despard B.A."/>
            <person name="Roesel C.L."/>
        </authorList>
    </citation>
    <scope>NUCLEOTIDE SEQUENCE</scope>
    <source>
        <strain evidence="8">K2</strain>
    </source>
</reference>
<dbReference type="InterPro" id="IPR054088">
    <property type="entry name" value="Cep192-like_D8"/>
</dbReference>
<evidence type="ECO:0000256" key="1">
    <source>
        <dbReference type="SAM" id="MobiDB-lite"/>
    </source>
</evidence>
<evidence type="ECO:0000313" key="8">
    <source>
        <dbReference type="EMBL" id="KAK2559595.1"/>
    </source>
</evidence>
<dbReference type="Gene3D" id="2.60.40.10">
    <property type="entry name" value="Immunoglobulins"/>
    <property type="match status" value="4"/>
</dbReference>
<gene>
    <name evidence="8" type="ORF">P5673_017671</name>
</gene>
<feature type="domain" description="Cep192/Spd-2-like" evidence="6">
    <location>
        <begin position="1863"/>
        <end position="1960"/>
    </location>
</feature>
<accession>A0AAD9V3Q0</accession>
<dbReference type="InterPro" id="IPR054090">
    <property type="entry name" value="Cep192_Spd-2-like_dom"/>
</dbReference>
<feature type="region of interest" description="Disordered" evidence="1">
    <location>
        <begin position="274"/>
        <end position="392"/>
    </location>
</feature>
<feature type="compositionally biased region" description="Polar residues" evidence="1">
    <location>
        <begin position="976"/>
        <end position="987"/>
    </location>
</feature>
<organism evidence="8 9">
    <name type="scientific">Acropora cervicornis</name>
    <name type="common">Staghorn coral</name>
    <dbReference type="NCBI Taxonomy" id="6130"/>
    <lineage>
        <taxon>Eukaryota</taxon>
        <taxon>Metazoa</taxon>
        <taxon>Cnidaria</taxon>
        <taxon>Anthozoa</taxon>
        <taxon>Hexacorallia</taxon>
        <taxon>Scleractinia</taxon>
        <taxon>Astrocoeniina</taxon>
        <taxon>Acroporidae</taxon>
        <taxon>Acropora</taxon>
    </lineage>
</organism>
<feature type="domain" description="Cep192-like" evidence="5">
    <location>
        <begin position="2403"/>
        <end position="2489"/>
    </location>
</feature>
<feature type="region of interest" description="Disordered" evidence="1">
    <location>
        <begin position="819"/>
        <end position="1020"/>
    </location>
</feature>
<feature type="compositionally biased region" description="Polar residues" evidence="1">
    <location>
        <begin position="892"/>
        <end position="911"/>
    </location>
</feature>
<feature type="compositionally biased region" description="Low complexity" evidence="1">
    <location>
        <begin position="950"/>
        <end position="968"/>
    </location>
</feature>
<feature type="compositionally biased region" description="Basic and acidic residues" evidence="1">
    <location>
        <begin position="931"/>
        <end position="945"/>
    </location>
</feature>
<dbReference type="GO" id="GO:0090307">
    <property type="term" value="P:mitotic spindle assembly"/>
    <property type="evidence" value="ECO:0007669"/>
    <property type="project" value="TreeGrafter"/>
</dbReference>
<feature type="compositionally biased region" description="Polar residues" evidence="1">
    <location>
        <begin position="1322"/>
        <end position="1340"/>
    </location>
</feature>
<dbReference type="InterPro" id="IPR013783">
    <property type="entry name" value="Ig-like_fold"/>
</dbReference>
<dbReference type="GO" id="GO:0019901">
    <property type="term" value="F:protein kinase binding"/>
    <property type="evidence" value="ECO:0007669"/>
    <property type="project" value="TreeGrafter"/>
</dbReference>
<feature type="compositionally biased region" description="Basic and acidic residues" evidence="1">
    <location>
        <begin position="824"/>
        <end position="837"/>
    </location>
</feature>
<dbReference type="GO" id="GO:0051298">
    <property type="term" value="P:centrosome duplication"/>
    <property type="evidence" value="ECO:0007669"/>
    <property type="project" value="InterPro"/>
</dbReference>
<dbReference type="InterPro" id="IPR054086">
    <property type="entry name" value="Cep192-like_D2"/>
</dbReference>
<dbReference type="GO" id="GO:0090222">
    <property type="term" value="P:centrosome-templated microtubule nucleation"/>
    <property type="evidence" value="ECO:0007669"/>
    <property type="project" value="InterPro"/>
</dbReference>
<feature type="compositionally biased region" description="Basic residues" evidence="1">
    <location>
        <begin position="990"/>
        <end position="1000"/>
    </location>
</feature>
<feature type="domain" description="Cep192-like" evidence="4">
    <location>
        <begin position="2250"/>
        <end position="2366"/>
    </location>
</feature>
<evidence type="ECO:0000259" key="6">
    <source>
        <dbReference type="Pfam" id="PF22073"/>
    </source>
</evidence>
<feature type="compositionally biased region" description="Low complexity" evidence="1">
    <location>
        <begin position="274"/>
        <end position="283"/>
    </location>
</feature>
<protein>
    <submittedName>
        <fullName evidence="8">Centrosomal protein of 192 kDa</fullName>
    </submittedName>
</protein>
<feature type="region of interest" description="Disordered" evidence="1">
    <location>
        <begin position="524"/>
        <end position="557"/>
    </location>
</feature>
<dbReference type="GO" id="GO:0005814">
    <property type="term" value="C:centriole"/>
    <property type="evidence" value="ECO:0007669"/>
    <property type="project" value="TreeGrafter"/>
</dbReference>
<feature type="compositionally biased region" description="Gly residues" evidence="1">
    <location>
        <begin position="367"/>
        <end position="376"/>
    </location>
</feature>
<dbReference type="InterPro" id="IPR054091">
    <property type="entry name" value="Cep192-like_D5"/>
</dbReference>
<dbReference type="Pfam" id="PF22074">
    <property type="entry name" value="Cep192_D5"/>
    <property type="match status" value="1"/>
</dbReference>
<evidence type="ECO:0000259" key="2">
    <source>
        <dbReference type="Pfam" id="PF22060"/>
    </source>
</evidence>
<comment type="caution">
    <text evidence="8">The sequence shown here is derived from an EMBL/GenBank/DDBJ whole genome shotgun (WGS) entry which is preliminary data.</text>
</comment>
<feature type="domain" description="Cep192-like" evidence="3">
    <location>
        <begin position="1678"/>
        <end position="1790"/>
    </location>
</feature>
<dbReference type="PANTHER" id="PTHR16029">
    <property type="entry name" value="CENTROSOMAL PROTEIN OF 192 KDA"/>
    <property type="match status" value="1"/>
</dbReference>
<proteinExistence type="predicted"/>
<dbReference type="Proteomes" id="UP001249851">
    <property type="component" value="Unassembled WGS sequence"/>
</dbReference>
<dbReference type="Pfam" id="PF22065">
    <property type="entry name" value="Cep192_D7"/>
    <property type="match status" value="1"/>
</dbReference>
<dbReference type="InterPro" id="IPR054085">
    <property type="entry name" value="Cep192-like_D1"/>
</dbReference>
<feature type="region of interest" description="Disordered" evidence="1">
    <location>
        <begin position="1264"/>
        <end position="1294"/>
    </location>
</feature>
<dbReference type="GO" id="GO:0071539">
    <property type="term" value="P:protein localization to centrosome"/>
    <property type="evidence" value="ECO:0007669"/>
    <property type="project" value="InterPro"/>
</dbReference>
<evidence type="ECO:0000259" key="4">
    <source>
        <dbReference type="Pfam" id="PF22065"/>
    </source>
</evidence>
<dbReference type="InterPro" id="IPR039103">
    <property type="entry name" value="Spd-2/CEP192"/>
</dbReference>